<evidence type="ECO:0000256" key="4">
    <source>
        <dbReference type="SAM" id="Phobius"/>
    </source>
</evidence>
<protein>
    <submittedName>
        <fullName evidence="5">Pilin</fullName>
    </submittedName>
</protein>
<sequence>MHANVGKNKQVGKQQGFTLIELMVVLAIIGILATIGATQYQNYIARTRVTEGLNLVAPYKLAVAEQITANNGVFTKAQLGLSTFSPTQNVTGIDVSDMTAKGIGGVITISYGPNVGNGGTLTLTPILGGDSVQWQCAAKEVKAATPKDATVNTGFVAGTMEPQYAPAICRG</sequence>
<organism evidence="5 6">
    <name type="scientific">Herbaspirillum lusitanum</name>
    <dbReference type="NCBI Taxonomy" id="213312"/>
    <lineage>
        <taxon>Bacteria</taxon>
        <taxon>Pseudomonadati</taxon>
        <taxon>Pseudomonadota</taxon>
        <taxon>Betaproteobacteria</taxon>
        <taxon>Burkholderiales</taxon>
        <taxon>Oxalobacteraceae</taxon>
        <taxon>Herbaspirillum</taxon>
    </lineage>
</organism>
<dbReference type="PANTHER" id="PTHR30093:SF34">
    <property type="entry name" value="PREPILIN PEPTIDASE-DEPENDENT PROTEIN D"/>
    <property type="match status" value="1"/>
</dbReference>
<dbReference type="RefSeq" id="WP_408156951.1">
    <property type="nucleotide sequence ID" value="NZ_JAQQFM010000004.1"/>
</dbReference>
<dbReference type="Pfam" id="PF07963">
    <property type="entry name" value="N_methyl"/>
    <property type="match status" value="1"/>
</dbReference>
<evidence type="ECO:0000256" key="3">
    <source>
        <dbReference type="RuleBase" id="RU000389"/>
    </source>
</evidence>
<dbReference type="PROSITE" id="PS00409">
    <property type="entry name" value="PROKAR_NTER_METHYL"/>
    <property type="match status" value="1"/>
</dbReference>
<keyword evidence="4" id="KW-1133">Transmembrane helix</keyword>
<proteinExistence type="inferred from homology"/>
<dbReference type="InterPro" id="IPR012902">
    <property type="entry name" value="N_methyl_site"/>
</dbReference>
<evidence type="ECO:0000313" key="6">
    <source>
        <dbReference type="Proteomes" id="UP001629246"/>
    </source>
</evidence>
<comment type="caution">
    <text evidence="5">The sequence shown here is derived from an EMBL/GenBank/DDBJ whole genome shotgun (WGS) entry which is preliminary data.</text>
</comment>
<keyword evidence="2" id="KW-0488">Methylation</keyword>
<dbReference type="InterPro" id="IPR001082">
    <property type="entry name" value="Pilin"/>
</dbReference>
<dbReference type="PANTHER" id="PTHR30093">
    <property type="entry name" value="GENERAL SECRETION PATHWAY PROTEIN G"/>
    <property type="match status" value="1"/>
</dbReference>
<comment type="similarity">
    <text evidence="1 3">Belongs to the N-Me-Phe pilin family.</text>
</comment>
<keyword evidence="3" id="KW-0281">Fimbrium</keyword>
<reference evidence="5 6" key="1">
    <citation type="journal article" date="2024" name="Chem. Sci.">
        <title>Discovery of megapolipeptins by genome mining of a Burkholderiales bacteria collection.</title>
        <authorList>
            <person name="Paulo B.S."/>
            <person name="Recchia M.J.J."/>
            <person name="Lee S."/>
            <person name="Fergusson C.H."/>
            <person name="Romanowski S.B."/>
            <person name="Hernandez A."/>
            <person name="Krull N."/>
            <person name="Liu D.Y."/>
            <person name="Cavanagh H."/>
            <person name="Bos A."/>
            <person name="Gray C.A."/>
            <person name="Murphy B.T."/>
            <person name="Linington R.G."/>
            <person name="Eustaquio A.S."/>
        </authorList>
    </citation>
    <scope>NUCLEOTIDE SEQUENCE [LARGE SCALE GENOMIC DNA]</scope>
    <source>
        <strain evidence="5 6">RL21-008-BIB-A</strain>
    </source>
</reference>
<dbReference type="SUPFAM" id="SSF54523">
    <property type="entry name" value="Pili subunits"/>
    <property type="match status" value="1"/>
</dbReference>
<evidence type="ECO:0000313" key="5">
    <source>
        <dbReference type="EMBL" id="MFL9924361.1"/>
    </source>
</evidence>
<accession>A0ABW9A7E8</accession>
<dbReference type="Pfam" id="PF00114">
    <property type="entry name" value="Pilin"/>
    <property type="match status" value="1"/>
</dbReference>
<dbReference type="Proteomes" id="UP001629246">
    <property type="component" value="Unassembled WGS sequence"/>
</dbReference>
<name>A0ABW9A7E8_9BURK</name>
<evidence type="ECO:0000256" key="2">
    <source>
        <dbReference type="ARBA" id="ARBA00022481"/>
    </source>
</evidence>
<keyword evidence="4" id="KW-0472">Membrane</keyword>
<dbReference type="Gene3D" id="3.30.700.10">
    <property type="entry name" value="Glycoprotein, Type 4 Pilin"/>
    <property type="match status" value="1"/>
</dbReference>
<dbReference type="EMBL" id="JAQQFM010000004">
    <property type="protein sequence ID" value="MFL9924361.1"/>
    <property type="molecule type" value="Genomic_DNA"/>
</dbReference>
<keyword evidence="6" id="KW-1185">Reference proteome</keyword>
<dbReference type="NCBIfam" id="TIGR02532">
    <property type="entry name" value="IV_pilin_GFxxxE"/>
    <property type="match status" value="1"/>
</dbReference>
<evidence type="ECO:0000256" key="1">
    <source>
        <dbReference type="ARBA" id="ARBA00005233"/>
    </source>
</evidence>
<keyword evidence="4" id="KW-0812">Transmembrane</keyword>
<feature type="transmembrane region" description="Helical" evidence="4">
    <location>
        <begin position="17"/>
        <end position="38"/>
    </location>
</feature>
<dbReference type="InterPro" id="IPR045584">
    <property type="entry name" value="Pilin-like"/>
</dbReference>
<gene>
    <name evidence="5" type="ORF">PQR62_08800</name>
</gene>